<evidence type="ECO:0000313" key="8">
    <source>
        <dbReference type="Proteomes" id="UP000002383"/>
    </source>
</evidence>
<keyword evidence="5 6" id="KW-0472">Membrane</keyword>
<evidence type="ECO:0000256" key="5">
    <source>
        <dbReference type="ARBA" id="ARBA00023136"/>
    </source>
</evidence>
<feature type="transmembrane region" description="Helical" evidence="6">
    <location>
        <begin position="12"/>
        <end position="31"/>
    </location>
</feature>
<dbReference type="GO" id="GO:0005886">
    <property type="term" value="C:plasma membrane"/>
    <property type="evidence" value="ECO:0007669"/>
    <property type="project" value="UniProtKB-SubCell"/>
</dbReference>
<protein>
    <recommendedName>
        <fullName evidence="6">SURF1-like protein</fullName>
    </recommendedName>
</protein>
<keyword evidence="3 6" id="KW-0812">Transmembrane</keyword>
<keyword evidence="6" id="KW-1003">Cell membrane</keyword>
<evidence type="ECO:0000313" key="7">
    <source>
        <dbReference type="EMBL" id="ACL74075.1"/>
    </source>
</evidence>
<dbReference type="InterPro" id="IPR002994">
    <property type="entry name" value="Surf1/Shy1"/>
</dbReference>
<sequence precursor="true">MTAGKYEFRIRPLPTLIMLILVTLFSSLGAWQLERAEYKRELARSMDERNALPPVSLVNAQVDPEELRYRHAQALGVFDADSQFFIENRRHGSRTGFHVITPLRLADSDALLLVNRGWVEAPPGGGLPEAPVPEGEVSVTGMVYEPSPPAITLHAGPQAARDWGSRWPYMTVELFRATVDSPVVPMLLLLDRGVPHGYVRDWPREEPKVGMHIGYAIQWFAFALIVIVIYLRLSLSAKAVMREAQ</sequence>
<reference evidence="7 8" key="1">
    <citation type="journal article" date="2011" name="Stand. Genomic Sci.">
        <title>Complete genome sequence of 'Thioalkalivibrio sulfidophilus' HL-EbGr7.</title>
        <authorList>
            <person name="Muyzer G."/>
            <person name="Sorokin D.Y."/>
            <person name="Mavromatis K."/>
            <person name="Lapidus A."/>
            <person name="Clum A."/>
            <person name="Ivanova N."/>
            <person name="Pati A."/>
            <person name="d'Haeseleer P."/>
            <person name="Woyke T."/>
            <person name="Kyrpides N.C."/>
        </authorList>
    </citation>
    <scope>NUCLEOTIDE SEQUENCE [LARGE SCALE GENOMIC DNA]</scope>
    <source>
        <strain evidence="7 8">HL-EbGR7</strain>
    </source>
</reference>
<dbReference type="PANTHER" id="PTHR23427">
    <property type="entry name" value="SURFEIT LOCUS PROTEIN"/>
    <property type="match status" value="1"/>
</dbReference>
<dbReference type="EMBL" id="CP001339">
    <property type="protein sequence ID" value="ACL74075.1"/>
    <property type="molecule type" value="Genomic_DNA"/>
</dbReference>
<comment type="similarity">
    <text evidence="2 6">Belongs to the SURF1 family.</text>
</comment>
<feature type="transmembrane region" description="Helical" evidence="6">
    <location>
        <begin position="213"/>
        <end position="233"/>
    </location>
</feature>
<keyword evidence="4 6" id="KW-1133">Transmembrane helix</keyword>
<keyword evidence="8" id="KW-1185">Reference proteome</keyword>
<evidence type="ECO:0000256" key="3">
    <source>
        <dbReference type="ARBA" id="ARBA00022692"/>
    </source>
</evidence>
<accession>B8GPF5</accession>
<evidence type="ECO:0000256" key="1">
    <source>
        <dbReference type="ARBA" id="ARBA00004370"/>
    </source>
</evidence>
<organism evidence="7 8">
    <name type="scientific">Thioalkalivibrio sulfidiphilus (strain HL-EbGR7)</name>
    <dbReference type="NCBI Taxonomy" id="396588"/>
    <lineage>
        <taxon>Bacteria</taxon>
        <taxon>Pseudomonadati</taxon>
        <taxon>Pseudomonadota</taxon>
        <taxon>Gammaproteobacteria</taxon>
        <taxon>Chromatiales</taxon>
        <taxon>Ectothiorhodospiraceae</taxon>
        <taxon>Thioalkalivibrio</taxon>
    </lineage>
</organism>
<dbReference type="CDD" id="cd06662">
    <property type="entry name" value="SURF1"/>
    <property type="match status" value="1"/>
</dbReference>
<comment type="subcellular location">
    <subcellularLocation>
        <location evidence="6">Cell membrane</location>
        <topology evidence="6">Multi-pass membrane protein</topology>
    </subcellularLocation>
    <subcellularLocation>
        <location evidence="1">Membrane</location>
    </subcellularLocation>
</comment>
<dbReference type="Pfam" id="PF02104">
    <property type="entry name" value="SURF1"/>
    <property type="match status" value="1"/>
</dbReference>
<evidence type="ECO:0000256" key="2">
    <source>
        <dbReference type="ARBA" id="ARBA00007165"/>
    </source>
</evidence>
<name>B8GPF5_THISH</name>
<dbReference type="STRING" id="396588.Tgr7_3005"/>
<dbReference type="KEGG" id="tgr:Tgr7_3005"/>
<proteinExistence type="inferred from homology"/>
<evidence type="ECO:0000256" key="6">
    <source>
        <dbReference type="RuleBase" id="RU363076"/>
    </source>
</evidence>
<dbReference type="PANTHER" id="PTHR23427:SF2">
    <property type="entry name" value="SURFEIT LOCUS PROTEIN 1"/>
    <property type="match status" value="1"/>
</dbReference>
<gene>
    <name evidence="7" type="ordered locus">Tgr7_3005</name>
</gene>
<dbReference type="InterPro" id="IPR045214">
    <property type="entry name" value="Surf1/Surf4"/>
</dbReference>
<evidence type="ECO:0000256" key="4">
    <source>
        <dbReference type="ARBA" id="ARBA00022989"/>
    </source>
</evidence>
<dbReference type="AlphaFoldDB" id="B8GPF5"/>
<dbReference type="Proteomes" id="UP000002383">
    <property type="component" value="Chromosome"/>
</dbReference>
<dbReference type="HOGENOM" id="CLU_047737_2_2_6"/>
<dbReference type="PROSITE" id="PS50895">
    <property type="entry name" value="SURF1"/>
    <property type="match status" value="1"/>
</dbReference>
<dbReference type="eggNOG" id="COG3346">
    <property type="taxonomic scope" value="Bacteria"/>
</dbReference>